<reference evidence="1 2" key="1">
    <citation type="submission" date="2020-04" db="EMBL/GenBank/DDBJ databases">
        <title>Usitatibacter rugosus gen. nov., sp. nov. and Usitatibacter palustris sp. nov., novel members of Usitatibacteraceae fam. nov. within the order Nitrosomonadales isolated from soil.</title>
        <authorList>
            <person name="Huber K.J."/>
            <person name="Neumann-Schaal M."/>
            <person name="Geppert A."/>
            <person name="Luckner M."/>
            <person name="Wanner G."/>
            <person name="Overmann J."/>
        </authorList>
    </citation>
    <scope>NUCLEOTIDE SEQUENCE [LARGE SCALE GENOMIC DNA]</scope>
    <source>
        <strain evidence="1 2">0125_3</strain>
    </source>
</reference>
<name>A0A6M4GXJ8_9PROT</name>
<dbReference type="Proteomes" id="UP000501534">
    <property type="component" value="Chromosome"/>
</dbReference>
<dbReference type="EMBL" id="CP053069">
    <property type="protein sequence ID" value="QJR11204.1"/>
    <property type="molecule type" value="Genomic_DNA"/>
</dbReference>
<sequence>MSHTVYLYHPTIRQTHADGDALDDGEKIGLPTSIVDAFIARLSSFGYAPEGASSGRRSFVKLAGGSTITVAVHSSEISFTVPTSDSGSDAVFEALQDACELSDGGDLEPYDPQTEEWLNAV</sequence>
<organism evidence="1 2">
    <name type="scientific">Usitatibacter rugosus</name>
    <dbReference type="NCBI Taxonomy" id="2732067"/>
    <lineage>
        <taxon>Bacteria</taxon>
        <taxon>Pseudomonadati</taxon>
        <taxon>Pseudomonadota</taxon>
        <taxon>Betaproteobacteria</taxon>
        <taxon>Nitrosomonadales</taxon>
        <taxon>Usitatibacteraceae</taxon>
        <taxon>Usitatibacter</taxon>
    </lineage>
</organism>
<keyword evidence="2" id="KW-1185">Reference proteome</keyword>
<dbReference type="KEGG" id="uru:DSM104443_02277"/>
<gene>
    <name evidence="1" type="ORF">DSM104443_02277</name>
</gene>
<evidence type="ECO:0000313" key="1">
    <source>
        <dbReference type="EMBL" id="QJR11204.1"/>
    </source>
</evidence>
<evidence type="ECO:0000313" key="2">
    <source>
        <dbReference type="Proteomes" id="UP000501534"/>
    </source>
</evidence>
<accession>A0A6M4GXJ8</accession>
<proteinExistence type="predicted"/>
<protein>
    <submittedName>
        <fullName evidence="1">Uncharacterized protein</fullName>
    </submittedName>
</protein>
<dbReference type="AlphaFoldDB" id="A0A6M4GXJ8"/>